<organism evidence="2 3">
    <name type="scientific">Mesorhizobium alhagi CCNWXJ12-2</name>
    <dbReference type="NCBI Taxonomy" id="1107882"/>
    <lineage>
        <taxon>Bacteria</taxon>
        <taxon>Pseudomonadati</taxon>
        <taxon>Pseudomonadota</taxon>
        <taxon>Alphaproteobacteria</taxon>
        <taxon>Hyphomicrobiales</taxon>
        <taxon>Phyllobacteriaceae</taxon>
        <taxon>Allomesorhizobium</taxon>
    </lineage>
</organism>
<reference evidence="2 3" key="1">
    <citation type="journal article" date="2012" name="J. Bacteriol.">
        <title>Draft Genome Sequence of Mesorhizobium alhagi CCNWXJ12-2T, a Novel Salt-Resistant Species Isolated from the Desert of Northwestern China.</title>
        <authorList>
            <person name="Zhou M."/>
            <person name="Chen W."/>
            <person name="Chen H."/>
            <person name="Wei G."/>
        </authorList>
    </citation>
    <scope>NUCLEOTIDE SEQUENCE [LARGE SCALE GENOMIC DNA]</scope>
    <source>
        <strain evidence="2 3">CCNWXJ12-2</strain>
    </source>
</reference>
<protein>
    <recommendedName>
        <fullName evidence="4">General stress protein 17M-like domain-containing protein</fullName>
    </recommendedName>
</protein>
<evidence type="ECO:0008006" key="4">
    <source>
        <dbReference type="Google" id="ProtNLM"/>
    </source>
</evidence>
<dbReference type="EMBL" id="AHAM01000080">
    <property type="protein sequence ID" value="EHK57146.1"/>
    <property type="molecule type" value="Genomic_DNA"/>
</dbReference>
<proteinExistence type="predicted"/>
<dbReference type="InterPro" id="IPR052948">
    <property type="entry name" value="Low_temp-induced_all0457"/>
</dbReference>
<evidence type="ECO:0000313" key="3">
    <source>
        <dbReference type="Proteomes" id="UP000003250"/>
    </source>
</evidence>
<evidence type="ECO:0000256" key="1">
    <source>
        <dbReference type="SAM" id="MobiDB-lite"/>
    </source>
</evidence>
<dbReference type="AlphaFoldDB" id="H0HQ37"/>
<accession>H0HQ37</accession>
<keyword evidence="3" id="KW-1185">Reference proteome</keyword>
<feature type="compositionally biased region" description="Basic and acidic residues" evidence="1">
    <location>
        <begin position="181"/>
        <end position="190"/>
    </location>
</feature>
<dbReference type="PANTHER" id="PTHR36109:SF2">
    <property type="entry name" value="MEMBRANE PROTEIN"/>
    <property type="match status" value="1"/>
</dbReference>
<dbReference type="OrthoDB" id="8455189at2"/>
<dbReference type="RefSeq" id="WP_008835898.1">
    <property type="nucleotide sequence ID" value="NZ_AHAM01000080.1"/>
</dbReference>
<feature type="region of interest" description="Disordered" evidence="1">
    <location>
        <begin position="167"/>
        <end position="198"/>
    </location>
</feature>
<gene>
    <name evidence="2" type="ORF">MAXJ12_11337</name>
</gene>
<sequence>MRTISGLYDTYDQACLAVEELEDSGIPSRDISIVAPSGSSPSGTQGAGATVAGASVGAAVGGIGGLLASLGSFSIPGIGPVVGAGWLATTLIGAATGGALGGLLGSLTDAGVDEREAHVYAEGLRRGNALVIARVDETQANAAQAILGQSSDTAALRREFEADGWAGFNDSADPWDEDARDEYRRRKDEDPIVSPFPR</sequence>
<dbReference type="PANTHER" id="PTHR36109">
    <property type="entry name" value="MEMBRANE PROTEIN-RELATED"/>
    <property type="match status" value="1"/>
</dbReference>
<evidence type="ECO:0000313" key="2">
    <source>
        <dbReference type="EMBL" id="EHK57146.1"/>
    </source>
</evidence>
<name>H0HQ37_9HYPH</name>
<dbReference type="Proteomes" id="UP000003250">
    <property type="component" value="Unassembled WGS sequence"/>
</dbReference>